<dbReference type="OrthoDB" id="9800680at2"/>
<dbReference type="GO" id="GO:0005829">
    <property type="term" value="C:cytosol"/>
    <property type="evidence" value="ECO:0007669"/>
    <property type="project" value="TreeGrafter"/>
</dbReference>
<accession>A0A090MTP6</accession>
<dbReference type="SUPFAM" id="SSF51182">
    <property type="entry name" value="RmlC-like cupins"/>
    <property type="match status" value="1"/>
</dbReference>
<dbReference type="InterPro" id="IPR000888">
    <property type="entry name" value="RmlC-like"/>
</dbReference>
<dbReference type="GO" id="GO:0000271">
    <property type="term" value="P:polysaccharide biosynthetic process"/>
    <property type="evidence" value="ECO:0007669"/>
    <property type="project" value="TreeGrafter"/>
</dbReference>
<dbReference type="EMBL" id="CCAZ020000001">
    <property type="protein sequence ID" value="CEG08974.1"/>
    <property type="molecule type" value="Genomic_DNA"/>
</dbReference>
<dbReference type="Pfam" id="PF00908">
    <property type="entry name" value="dTDP_sugar_isom"/>
    <property type="match status" value="1"/>
</dbReference>
<dbReference type="PANTHER" id="PTHR21047">
    <property type="entry name" value="DTDP-6-DEOXY-D-GLUCOSE-3,5 EPIMERASE"/>
    <property type="match status" value="1"/>
</dbReference>
<protein>
    <recommendedName>
        <fullName evidence="4">dTDP-4-dehydrorhamnose 3,5-epimerase</fullName>
        <ecNumber evidence="3">5.1.3.13</ecNumber>
    </recommendedName>
    <alternativeName>
        <fullName evidence="6">Thymidine diphospho-4-keto-rhamnose 3,5-epimerase</fullName>
    </alternativeName>
    <alternativeName>
        <fullName evidence="5">dTDP-4-keto-6-deoxyglucose 3,5-epimerase</fullName>
    </alternativeName>
    <alternativeName>
        <fullName evidence="7">dTDP-6-deoxy-D-xylo-4-hexulose 3,5-epimerase</fullName>
    </alternativeName>
</protein>
<feature type="region of interest" description="Disordered" evidence="9">
    <location>
        <begin position="1"/>
        <end position="22"/>
    </location>
</feature>
<evidence type="ECO:0000256" key="1">
    <source>
        <dbReference type="ARBA" id="ARBA00001298"/>
    </source>
</evidence>
<dbReference type="GO" id="GO:0008830">
    <property type="term" value="F:dTDP-4-dehydrorhamnose 3,5-epimerase activity"/>
    <property type="evidence" value="ECO:0007669"/>
    <property type="project" value="UniProtKB-EC"/>
</dbReference>
<evidence type="ECO:0000313" key="10">
    <source>
        <dbReference type="EMBL" id="CEG08974.1"/>
    </source>
</evidence>
<dbReference type="Proteomes" id="UP000035762">
    <property type="component" value="Unassembled WGS sequence"/>
</dbReference>
<dbReference type="AlphaFoldDB" id="A0A090MTP6"/>
<evidence type="ECO:0000256" key="9">
    <source>
        <dbReference type="SAM" id="MobiDB-lite"/>
    </source>
</evidence>
<dbReference type="RefSeq" id="WP_009340306.1">
    <property type="nucleotide sequence ID" value="NZ_CCAZ020000001.1"/>
</dbReference>
<gene>
    <name evidence="10" type="ORF">BN961_02395</name>
</gene>
<dbReference type="PANTHER" id="PTHR21047:SF2">
    <property type="entry name" value="THYMIDINE DIPHOSPHO-4-KETO-RHAMNOSE 3,5-EPIMERASE"/>
    <property type="match status" value="1"/>
</dbReference>
<dbReference type="Gene3D" id="2.60.120.10">
    <property type="entry name" value="Jelly Rolls"/>
    <property type="match status" value="1"/>
</dbReference>
<evidence type="ECO:0000256" key="8">
    <source>
        <dbReference type="PIRSR" id="PIRSR600888-3"/>
    </source>
</evidence>
<dbReference type="InterPro" id="IPR014710">
    <property type="entry name" value="RmlC-like_jellyroll"/>
</dbReference>
<proteinExistence type="predicted"/>
<reference evidence="10 11" key="1">
    <citation type="journal article" date="2014" name="Genome Announc.">
        <title>Genome Sequence of Afipia felis Strain 76713, Isolated in Hospital Water Using an Amoeba Co-Culture Procedure.</title>
        <authorList>
            <person name="Benamar S."/>
            <person name="La Scola B."/>
            <person name="Croce O."/>
        </authorList>
    </citation>
    <scope>NUCLEOTIDE SEQUENCE [LARGE SCALE GENOMIC DNA]</scope>
    <source>
        <strain evidence="10 11">76713</strain>
    </source>
</reference>
<keyword evidence="11" id="KW-1185">Reference proteome</keyword>
<evidence type="ECO:0000256" key="7">
    <source>
        <dbReference type="ARBA" id="ARBA00033311"/>
    </source>
</evidence>
<evidence type="ECO:0000256" key="2">
    <source>
        <dbReference type="ARBA" id="ARBA00001997"/>
    </source>
</evidence>
<feature type="site" description="Participates in a stacking interaction with the thymidine ring of dTDP-4-oxo-6-deoxyglucose" evidence="8">
    <location>
        <position position="162"/>
    </location>
</feature>
<evidence type="ECO:0000256" key="4">
    <source>
        <dbReference type="ARBA" id="ARBA00019595"/>
    </source>
</evidence>
<evidence type="ECO:0000256" key="6">
    <source>
        <dbReference type="ARBA" id="ARBA00031424"/>
    </source>
</evidence>
<evidence type="ECO:0000256" key="3">
    <source>
        <dbReference type="ARBA" id="ARBA00012098"/>
    </source>
</evidence>
<comment type="catalytic activity">
    <reaction evidence="1">
        <text>dTDP-4-dehydro-6-deoxy-alpha-D-glucose = dTDP-4-dehydro-beta-L-rhamnose</text>
        <dbReference type="Rhea" id="RHEA:16969"/>
        <dbReference type="ChEBI" id="CHEBI:57649"/>
        <dbReference type="ChEBI" id="CHEBI:62830"/>
        <dbReference type="EC" id="5.1.3.13"/>
    </reaction>
</comment>
<evidence type="ECO:0000313" key="11">
    <source>
        <dbReference type="Proteomes" id="UP000035762"/>
    </source>
</evidence>
<dbReference type="EC" id="5.1.3.13" evidence="3"/>
<evidence type="ECO:0000256" key="5">
    <source>
        <dbReference type="ARBA" id="ARBA00029758"/>
    </source>
</evidence>
<name>A0A090MTP6_AFIFE</name>
<dbReference type="InterPro" id="IPR011051">
    <property type="entry name" value="RmlC_Cupin_sf"/>
</dbReference>
<organism evidence="10 11">
    <name type="scientific">Afipia felis</name>
    <name type="common">Cat scratch disease bacillus</name>
    <dbReference type="NCBI Taxonomy" id="1035"/>
    <lineage>
        <taxon>Bacteria</taxon>
        <taxon>Pseudomonadati</taxon>
        <taxon>Pseudomonadota</taxon>
        <taxon>Alphaproteobacteria</taxon>
        <taxon>Hyphomicrobiales</taxon>
        <taxon>Nitrobacteraceae</taxon>
        <taxon>Afipia</taxon>
    </lineage>
</organism>
<dbReference type="STRING" id="1035.BN961_02395"/>
<comment type="function">
    <text evidence="2">Catalyzes the epimerization of the C3' and C5'positions of dTDP-6-deoxy-D-xylo-4-hexulose, forming dTDP-6-deoxy-L-lyxo-4-hexulose.</text>
</comment>
<comment type="caution">
    <text evidence="10">The sequence shown here is derived from an EMBL/GenBank/DDBJ whole genome shotgun (WGS) entry which is preliminary data.</text>
</comment>
<sequence length="185" mass="20880">MNGSKDSDHSGTYLKPDDFKDDAPLQLTPAHSEIADDLIEGVTITPLARRTDNRGSLIELLTTRDNIIEPIVHVYLVEAKAGSVRAWVYHRRQHDRLAYTQGCFQVALYDIREKSPTFKKLSVLTFGKDRPAMLRIPPYVVHGVKNIGDEDSTFVNLPTNIYDPKNPDKSRISASDPRIPFSFND</sequence>